<dbReference type="GO" id="GO:0004175">
    <property type="term" value="F:endopeptidase activity"/>
    <property type="evidence" value="ECO:0007669"/>
    <property type="project" value="TreeGrafter"/>
</dbReference>
<accession>A0A143BHJ8</accession>
<protein>
    <recommendedName>
        <fullName evidence="3">Tail specific protease domain-containing protein</fullName>
    </recommendedName>
</protein>
<reference evidence="4 5" key="2">
    <citation type="journal article" date="2016" name="Environ. Microbiol. Rep.">
        <title>Metagenomic evidence for the presence of phototrophic Gemmatimonadetes bacteria in diverse environments.</title>
        <authorList>
            <person name="Zeng Y."/>
            <person name="Baumbach J."/>
            <person name="Barbosa E.G."/>
            <person name="Azevedo V."/>
            <person name="Zhang C."/>
            <person name="Koblizek M."/>
        </authorList>
    </citation>
    <scope>NUCLEOTIDE SEQUENCE [LARGE SCALE GENOMIC DNA]</scope>
    <source>
        <strain evidence="4 5">AP64</strain>
    </source>
</reference>
<feature type="compositionally biased region" description="Basic and acidic residues" evidence="1">
    <location>
        <begin position="365"/>
        <end position="387"/>
    </location>
</feature>
<dbReference type="RefSeq" id="WP_026850262.1">
    <property type="nucleotide sequence ID" value="NZ_CP011454.1"/>
</dbReference>
<dbReference type="SMART" id="SM00245">
    <property type="entry name" value="TSPc"/>
    <property type="match status" value="1"/>
</dbReference>
<dbReference type="CDD" id="cd07562">
    <property type="entry name" value="Peptidase_S41_TRI"/>
    <property type="match status" value="1"/>
</dbReference>
<dbReference type="Gene3D" id="3.30.750.44">
    <property type="match status" value="1"/>
</dbReference>
<dbReference type="Pfam" id="PF14684">
    <property type="entry name" value="Tricorn_C1"/>
    <property type="match status" value="1"/>
</dbReference>
<dbReference type="GO" id="GO:0008236">
    <property type="term" value="F:serine-type peptidase activity"/>
    <property type="evidence" value="ECO:0007669"/>
    <property type="project" value="InterPro"/>
</dbReference>
<dbReference type="InterPro" id="IPR005151">
    <property type="entry name" value="Tail-specific_protease"/>
</dbReference>
<dbReference type="GO" id="GO:0006508">
    <property type="term" value="P:proteolysis"/>
    <property type="evidence" value="ECO:0007669"/>
    <property type="project" value="InterPro"/>
</dbReference>
<dbReference type="SUPFAM" id="SSF52096">
    <property type="entry name" value="ClpP/crotonase"/>
    <property type="match status" value="1"/>
</dbReference>
<dbReference type="InterPro" id="IPR028204">
    <property type="entry name" value="Tricorn_C1"/>
</dbReference>
<reference evidence="4 5" key="1">
    <citation type="journal article" date="2014" name="Proc. Natl. Acad. Sci. U.S.A.">
        <title>Functional type 2 photosynthetic reaction centers found in the rare bacterial phylum Gemmatimonadetes.</title>
        <authorList>
            <person name="Zeng Y."/>
            <person name="Feng F."/>
            <person name="Medova H."/>
            <person name="Dean J."/>
            <person name="Koblizek M."/>
        </authorList>
    </citation>
    <scope>NUCLEOTIDE SEQUENCE [LARGE SCALE GENOMIC DNA]</scope>
    <source>
        <strain evidence="4 5">AP64</strain>
    </source>
</reference>
<sequence>MHRAGHSLAALAVVTAALASSCVRTPTRLPPASASHVAPYVAQFDTLWTRFQDVYPSFVYKQIDWRSQRARYRPRAERARTQDELVAVLLEMLAPLRDLHVWFVDPRGHVVPTYRPGGVLNFDRARWQAALRDASYTPRSPSVGDGTVGGYAYFHIGSWKAPLTDDVLDGMLERAREAQGLIIDVRTNAGGSDALALGFAGRFTRRPFAASYVRINTDPRVTGVEMPLARTINPRGLWQFTRPVVVISGRGGFSATESFVAAMRTLPQVTVIGDTTGGASGNPATFALGSGWQFTVPRWMEYGPDREPIEWRGVAPHLALSWESVQYDRQRDPLIDAAVGVLGERTGVYRMAAPLSVGDTPNRPQDVRPESRPEPRHELRRDSAPPP</sequence>
<evidence type="ECO:0000313" key="4">
    <source>
        <dbReference type="EMBL" id="AMW04526.1"/>
    </source>
</evidence>
<feature type="signal peptide" evidence="2">
    <location>
        <begin position="1"/>
        <end position="19"/>
    </location>
</feature>
<gene>
    <name evidence="4" type="ORF">GEMMAAP_06045</name>
</gene>
<dbReference type="PANTHER" id="PTHR32060">
    <property type="entry name" value="TAIL-SPECIFIC PROTEASE"/>
    <property type="match status" value="1"/>
</dbReference>
<keyword evidence="5" id="KW-1185">Reference proteome</keyword>
<dbReference type="Proteomes" id="UP000076404">
    <property type="component" value="Chromosome"/>
</dbReference>
<dbReference type="Pfam" id="PF03572">
    <property type="entry name" value="Peptidase_S41"/>
    <property type="match status" value="1"/>
</dbReference>
<dbReference type="Gene3D" id="3.90.226.10">
    <property type="entry name" value="2-enoyl-CoA Hydratase, Chain A, domain 1"/>
    <property type="match status" value="1"/>
</dbReference>
<feature type="region of interest" description="Disordered" evidence="1">
    <location>
        <begin position="353"/>
        <end position="387"/>
    </location>
</feature>
<evidence type="ECO:0000256" key="1">
    <source>
        <dbReference type="SAM" id="MobiDB-lite"/>
    </source>
</evidence>
<dbReference type="PANTHER" id="PTHR32060:SF22">
    <property type="entry name" value="CARBOXYL-TERMINAL-PROCESSING PEPTIDASE 3, CHLOROPLASTIC"/>
    <property type="match status" value="1"/>
</dbReference>
<keyword evidence="2" id="KW-0732">Signal</keyword>
<feature type="chain" id="PRO_5007506408" description="Tail specific protease domain-containing protein" evidence="2">
    <location>
        <begin position="20"/>
        <end position="387"/>
    </location>
</feature>
<organism evidence="4 5">
    <name type="scientific">Gemmatimonas phototrophica</name>
    <dbReference type="NCBI Taxonomy" id="1379270"/>
    <lineage>
        <taxon>Bacteria</taxon>
        <taxon>Pseudomonadati</taxon>
        <taxon>Gemmatimonadota</taxon>
        <taxon>Gemmatimonadia</taxon>
        <taxon>Gemmatimonadales</taxon>
        <taxon>Gemmatimonadaceae</taxon>
        <taxon>Gemmatimonas</taxon>
    </lineage>
</organism>
<proteinExistence type="predicted"/>
<dbReference type="eggNOG" id="COG0793">
    <property type="taxonomic scope" value="Bacteria"/>
</dbReference>
<name>A0A143BHJ8_9BACT</name>
<dbReference type="STRING" id="1379270.GEMMAAP_06045"/>
<dbReference type="KEGG" id="gph:GEMMAAP_06045"/>
<feature type="domain" description="Tail specific protease" evidence="3">
    <location>
        <begin position="123"/>
        <end position="321"/>
    </location>
</feature>
<evidence type="ECO:0000313" key="5">
    <source>
        <dbReference type="Proteomes" id="UP000076404"/>
    </source>
</evidence>
<dbReference type="AlphaFoldDB" id="A0A143BHJ8"/>
<evidence type="ECO:0000256" key="2">
    <source>
        <dbReference type="SAM" id="SignalP"/>
    </source>
</evidence>
<dbReference type="PROSITE" id="PS51257">
    <property type="entry name" value="PROKAR_LIPOPROTEIN"/>
    <property type="match status" value="1"/>
</dbReference>
<dbReference type="OrthoDB" id="6397760at2"/>
<dbReference type="InterPro" id="IPR029045">
    <property type="entry name" value="ClpP/crotonase-like_dom_sf"/>
</dbReference>
<evidence type="ECO:0000259" key="3">
    <source>
        <dbReference type="SMART" id="SM00245"/>
    </source>
</evidence>
<dbReference type="EMBL" id="CP011454">
    <property type="protein sequence ID" value="AMW04526.1"/>
    <property type="molecule type" value="Genomic_DNA"/>
</dbReference>